<organism evidence="1 2">
    <name type="scientific">Falsiroseomonas frigidaquae</name>
    <dbReference type="NCBI Taxonomy" id="487318"/>
    <lineage>
        <taxon>Bacteria</taxon>
        <taxon>Pseudomonadati</taxon>
        <taxon>Pseudomonadota</taxon>
        <taxon>Alphaproteobacteria</taxon>
        <taxon>Acetobacterales</taxon>
        <taxon>Roseomonadaceae</taxon>
        <taxon>Falsiroseomonas</taxon>
    </lineage>
</organism>
<sequence>METTVYFATNRNLDVDEAFGFGNQYNPDGPYCVRYGAAQVAVPKDRLNGRYRLVSVSVAAESIPGLGAAPDAPVIRGSDTIFDALRDRLRATGADLLILLHGFGCSFQDSLERAAHLREVYGTAARPIEVAVFAWPTDGRTLVPDGTELFKLAYFNDRTDAEASREAIARSLRRIIDYFRHLPPELACGRRMHLMAHSMGNYVLRHAVQSFARDFKPGGMPRLFENIFLMAADEDDDAFELPHKFARLPELAAAVHVYFAANDAALGISDISKGNPDRLGQAGPRTLTDLPRKVVLVDCAAVSDIDGLTDANHQYYRSRREVVEDVQAVLAGLPPDQVKQRVFAAAARAFRLVPRARRKG</sequence>
<dbReference type="Proteomes" id="UP000765160">
    <property type="component" value="Unassembled WGS sequence"/>
</dbReference>
<dbReference type="GO" id="GO:0016787">
    <property type="term" value="F:hydrolase activity"/>
    <property type="evidence" value="ECO:0007669"/>
    <property type="project" value="UniProtKB-KW"/>
</dbReference>
<dbReference type="SUPFAM" id="SSF53474">
    <property type="entry name" value="alpha/beta-Hydrolases"/>
    <property type="match status" value="1"/>
</dbReference>
<dbReference type="InterPro" id="IPR029058">
    <property type="entry name" value="AB_hydrolase_fold"/>
</dbReference>
<dbReference type="RefSeq" id="WP_168049646.1">
    <property type="nucleotide sequence ID" value="NZ_JAATJR010000003.1"/>
</dbReference>
<protein>
    <submittedName>
        <fullName evidence="1">Alpha/beta hydrolase</fullName>
    </submittedName>
</protein>
<evidence type="ECO:0000313" key="1">
    <source>
        <dbReference type="EMBL" id="NKE45172.1"/>
    </source>
</evidence>
<name>A0ABX1EYK6_9PROT</name>
<dbReference type="Gene3D" id="3.40.50.1820">
    <property type="entry name" value="alpha/beta hydrolase"/>
    <property type="match status" value="1"/>
</dbReference>
<dbReference type="PANTHER" id="PTHR36513">
    <property type="entry name" value="ABC TRANSMEMBRANE TYPE-1 DOMAIN-CONTAINING PROTEIN"/>
    <property type="match status" value="1"/>
</dbReference>
<keyword evidence="1" id="KW-0378">Hydrolase</keyword>
<comment type="caution">
    <text evidence="1">The sequence shown here is derived from an EMBL/GenBank/DDBJ whole genome shotgun (WGS) entry which is preliminary data.</text>
</comment>
<evidence type="ECO:0000313" key="2">
    <source>
        <dbReference type="Proteomes" id="UP000765160"/>
    </source>
</evidence>
<dbReference type="EMBL" id="JAAVTX010000003">
    <property type="protein sequence ID" value="NKE45172.1"/>
    <property type="molecule type" value="Genomic_DNA"/>
</dbReference>
<dbReference type="PANTHER" id="PTHR36513:SF1">
    <property type="entry name" value="TRANSMEMBRANE PROTEIN"/>
    <property type="match status" value="1"/>
</dbReference>
<accession>A0ABX1EYK6</accession>
<keyword evidence="2" id="KW-1185">Reference proteome</keyword>
<gene>
    <name evidence="1" type="ORF">HB662_10310</name>
</gene>
<reference evidence="1 2" key="1">
    <citation type="submission" date="2020-03" db="EMBL/GenBank/DDBJ databases">
        <title>Roseomonas selenitidurans sp. nov. isolated from soil.</title>
        <authorList>
            <person name="Liu H."/>
        </authorList>
    </citation>
    <scope>NUCLEOTIDE SEQUENCE [LARGE SCALE GENOMIC DNA]</scope>
    <source>
        <strain evidence="1 2">JCM 15073</strain>
    </source>
</reference>
<dbReference type="Pfam" id="PF05990">
    <property type="entry name" value="DUF900"/>
    <property type="match status" value="1"/>
</dbReference>
<dbReference type="InterPro" id="IPR010297">
    <property type="entry name" value="DUF900_hydrolase"/>
</dbReference>
<proteinExistence type="predicted"/>